<evidence type="ECO:0000313" key="4">
    <source>
        <dbReference type="Proteomes" id="UP001138672"/>
    </source>
</evidence>
<gene>
    <name evidence="2" type="ORF">J2Z56_000789</name>
    <name evidence="3" type="ORF">J2Z57_000082</name>
</gene>
<proteinExistence type="predicted"/>
<feature type="transmembrane region" description="Helical" evidence="1">
    <location>
        <begin position="65"/>
        <end position="83"/>
    </location>
</feature>
<dbReference type="EMBL" id="JAGGJQ010000002">
    <property type="protein sequence ID" value="MBP1838883.1"/>
    <property type="molecule type" value="Genomic_DNA"/>
</dbReference>
<reference evidence="2" key="1">
    <citation type="submission" date="2021-03" db="EMBL/GenBank/DDBJ databases">
        <title>Genomic Encyclopedia of Type Strains, Phase IV (KMG-IV): sequencing the most valuable type-strain genomes for metagenomic binning, comparative biology and taxonomic classification.</title>
        <authorList>
            <person name="Goeker M."/>
        </authorList>
    </citation>
    <scope>NUCLEOTIDE SEQUENCE</scope>
    <source>
        <strain evidence="2">DSM 15523</strain>
        <strain evidence="3 5">DSM 16476</strain>
    </source>
</reference>
<keyword evidence="1" id="KW-1133">Transmembrane helix</keyword>
<dbReference type="Proteomes" id="UP001231587">
    <property type="component" value="Unassembled WGS sequence"/>
</dbReference>
<dbReference type="RefSeq" id="WP_057783793.1">
    <property type="nucleotide sequence ID" value="NZ_JAGGJQ010000002.1"/>
</dbReference>
<protein>
    <submittedName>
        <fullName evidence="2">Uncharacterized protein</fullName>
    </submittedName>
</protein>
<sequence length="111" mass="12674">MLGLVFLYWIGKYFYKLAEKYNKSKWGFAILGVVVYYAGIILFSFSIALILEILAPGYISDINESLLGIVMLPFGILSCYGLYKYLEKTWKKNQPNTSELLDEIGKPQNSL</sequence>
<evidence type="ECO:0000313" key="3">
    <source>
        <dbReference type="EMBL" id="MDQ0333660.1"/>
    </source>
</evidence>
<comment type="caution">
    <text evidence="2">The sequence shown here is derived from an EMBL/GenBank/DDBJ whole genome shotgun (WGS) entry which is preliminary data.</text>
</comment>
<dbReference type="OrthoDB" id="1449578at2"/>
<feature type="transmembrane region" description="Helical" evidence="1">
    <location>
        <begin position="26"/>
        <end position="59"/>
    </location>
</feature>
<dbReference type="AlphaFoldDB" id="A0A9X0YL55"/>
<accession>A0A9X0YL55</accession>
<evidence type="ECO:0000313" key="5">
    <source>
        <dbReference type="Proteomes" id="UP001231587"/>
    </source>
</evidence>
<name>A0A9X0YL55_9FLAO</name>
<dbReference type="Proteomes" id="UP001138672">
    <property type="component" value="Unassembled WGS sequence"/>
</dbReference>
<dbReference type="EMBL" id="JAUSUU010000001">
    <property type="protein sequence ID" value="MDQ0333660.1"/>
    <property type="molecule type" value="Genomic_DNA"/>
</dbReference>
<keyword evidence="1" id="KW-0472">Membrane</keyword>
<keyword evidence="5" id="KW-1185">Reference proteome</keyword>
<evidence type="ECO:0000256" key="1">
    <source>
        <dbReference type="SAM" id="Phobius"/>
    </source>
</evidence>
<organism evidence="2 4">
    <name type="scientific">Formosa algae</name>
    <dbReference type="NCBI Taxonomy" id="225843"/>
    <lineage>
        <taxon>Bacteria</taxon>
        <taxon>Pseudomonadati</taxon>
        <taxon>Bacteroidota</taxon>
        <taxon>Flavobacteriia</taxon>
        <taxon>Flavobacteriales</taxon>
        <taxon>Flavobacteriaceae</taxon>
        <taxon>Formosa</taxon>
    </lineage>
</organism>
<evidence type="ECO:0000313" key="2">
    <source>
        <dbReference type="EMBL" id="MBP1838883.1"/>
    </source>
</evidence>
<keyword evidence="1" id="KW-0812">Transmembrane</keyword>